<evidence type="ECO:0000313" key="2">
    <source>
        <dbReference type="EMBL" id="OGC53348.1"/>
    </source>
</evidence>
<keyword evidence="1" id="KW-0812">Transmembrane</keyword>
<name>A0A1F4V835_UNCKA</name>
<keyword evidence="1" id="KW-0472">Membrane</keyword>
<evidence type="ECO:0000313" key="3">
    <source>
        <dbReference type="Proteomes" id="UP000178127"/>
    </source>
</evidence>
<keyword evidence="1" id="KW-1133">Transmembrane helix</keyword>
<comment type="caution">
    <text evidence="2">The sequence shown here is derived from an EMBL/GenBank/DDBJ whole genome shotgun (WGS) entry which is preliminary data.</text>
</comment>
<evidence type="ECO:0000256" key="1">
    <source>
        <dbReference type="SAM" id="Phobius"/>
    </source>
</evidence>
<dbReference type="STRING" id="1802620.A3D91_02980"/>
<dbReference type="AlphaFoldDB" id="A0A1F4V835"/>
<accession>A0A1F4V835</accession>
<feature type="transmembrane region" description="Helical" evidence="1">
    <location>
        <begin position="6"/>
        <end position="24"/>
    </location>
</feature>
<dbReference type="Proteomes" id="UP000178127">
    <property type="component" value="Unassembled WGS sequence"/>
</dbReference>
<sequence>MKYDKAKYLLIGIIILAILSFLSFKQIVLFKPSGTIVKVQNTQDPLQVNPQTRPEEVIKIFLTNLNQSELLKAWDLLTKSLQKSVEDTNPGNSNMLYKILNAVKIENPEYTSVEVINNGFTDGVYKMDLKLIYPNDIVVRSLKMIIEDEIWKIKEVTDVETLKATDTQAVNSWKTLKNTLFEIKYPQNWIINKNIPEDTIIQNISKSLDKVSDYPAGAAKIQINILKSDPEKPINSVISCESIPNFSCKYVYLNGQIFKELKANTGSTSKITFIYVGNSTDKDVLITSAVNVENQPEMENMLKSVVSTFKML</sequence>
<dbReference type="EMBL" id="MEVD01000015">
    <property type="protein sequence ID" value="OGC53348.1"/>
    <property type="molecule type" value="Genomic_DNA"/>
</dbReference>
<gene>
    <name evidence="2" type="ORF">A3D91_02980</name>
</gene>
<organism evidence="2 3">
    <name type="scientific">candidate division WWE3 bacterium RIFCSPHIGHO2_02_FULL_38_14</name>
    <dbReference type="NCBI Taxonomy" id="1802620"/>
    <lineage>
        <taxon>Bacteria</taxon>
        <taxon>Katanobacteria</taxon>
    </lineage>
</organism>
<reference evidence="2 3" key="1">
    <citation type="journal article" date="2016" name="Nat. Commun.">
        <title>Thousands of microbial genomes shed light on interconnected biogeochemical processes in an aquifer system.</title>
        <authorList>
            <person name="Anantharaman K."/>
            <person name="Brown C.T."/>
            <person name="Hug L.A."/>
            <person name="Sharon I."/>
            <person name="Castelle C.J."/>
            <person name="Probst A.J."/>
            <person name="Thomas B.C."/>
            <person name="Singh A."/>
            <person name="Wilkins M.J."/>
            <person name="Karaoz U."/>
            <person name="Brodie E.L."/>
            <person name="Williams K.H."/>
            <person name="Hubbard S.S."/>
            <person name="Banfield J.F."/>
        </authorList>
    </citation>
    <scope>NUCLEOTIDE SEQUENCE [LARGE SCALE GENOMIC DNA]</scope>
</reference>
<proteinExistence type="predicted"/>
<protein>
    <submittedName>
        <fullName evidence="2">Uncharacterized protein</fullName>
    </submittedName>
</protein>